<dbReference type="EMBL" id="JAMFTS010000001">
    <property type="protein sequence ID" value="KAJ4810789.1"/>
    <property type="molecule type" value="Genomic_DNA"/>
</dbReference>
<evidence type="ECO:0000313" key="5">
    <source>
        <dbReference type="EMBL" id="KAJ4810789.1"/>
    </source>
</evidence>
<reference evidence="5" key="1">
    <citation type="submission" date="2022-08" db="EMBL/GenBank/DDBJ databases">
        <authorList>
            <person name="Marques A."/>
        </authorList>
    </citation>
    <scope>NUCLEOTIDE SEQUENCE</scope>
    <source>
        <strain evidence="5">RhyPub2mFocal</strain>
        <tissue evidence="5">Leaves</tissue>
    </source>
</reference>
<accession>A0AAV8H244</accession>
<comment type="caution">
    <text evidence="5">The sequence shown here is derived from an EMBL/GenBank/DDBJ whole genome shotgun (WGS) entry which is preliminary data.</text>
</comment>
<dbReference type="Proteomes" id="UP001140206">
    <property type="component" value="Chromosome 1"/>
</dbReference>
<evidence type="ECO:0000256" key="1">
    <source>
        <dbReference type="ARBA" id="ARBA00022603"/>
    </source>
</evidence>
<dbReference type="GO" id="GO:0032259">
    <property type="term" value="P:methylation"/>
    <property type="evidence" value="ECO:0007669"/>
    <property type="project" value="UniProtKB-KW"/>
</dbReference>
<dbReference type="PROSITE" id="PS51683">
    <property type="entry name" value="SAM_OMT_II"/>
    <property type="match status" value="1"/>
</dbReference>
<sequence>MLFDEAMASLSNSVMRGLIVSYPHIFDGLNSLVDVGGGTGTAVKFIAEAFPNLKCTVFDLPHVVAKALKCESFDVVGGNMFEKIPPADAIFLKNVPHDWNDKDCVRILKRCKEAIESNNNGDKVIVVDIIIGFESSDPKATERSLIFDITMMGLVGSKERSRNGMTLSGYSDYKFYPVQLGIYSVY</sequence>
<evidence type="ECO:0000313" key="6">
    <source>
        <dbReference type="Proteomes" id="UP001140206"/>
    </source>
</evidence>
<dbReference type="PANTHER" id="PTHR11746">
    <property type="entry name" value="O-METHYLTRANSFERASE"/>
    <property type="match status" value="1"/>
</dbReference>
<organism evidence="5 6">
    <name type="scientific">Rhynchospora pubera</name>
    <dbReference type="NCBI Taxonomy" id="906938"/>
    <lineage>
        <taxon>Eukaryota</taxon>
        <taxon>Viridiplantae</taxon>
        <taxon>Streptophyta</taxon>
        <taxon>Embryophyta</taxon>
        <taxon>Tracheophyta</taxon>
        <taxon>Spermatophyta</taxon>
        <taxon>Magnoliopsida</taxon>
        <taxon>Liliopsida</taxon>
        <taxon>Poales</taxon>
        <taxon>Cyperaceae</taxon>
        <taxon>Cyperoideae</taxon>
        <taxon>Rhynchosporeae</taxon>
        <taxon>Rhynchospora</taxon>
    </lineage>
</organism>
<keyword evidence="6" id="KW-1185">Reference proteome</keyword>
<dbReference type="InterPro" id="IPR029063">
    <property type="entry name" value="SAM-dependent_MTases_sf"/>
</dbReference>
<dbReference type="InterPro" id="IPR001077">
    <property type="entry name" value="COMT_C"/>
</dbReference>
<dbReference type="Pfam" id="PF00891">
    <property type="entry name" value="Methyltransf_2"/>
    <property type="match status" value="1"/>
</dbReference>
<gene>
    <name evidence="5" type="ORF">LUZ62_023355</name>
</gene>
<protein>
    <recommendedName>
        <fullName evidence="4">O-methyltransferase C-terminal domain-containing protein</fullName>
    </recommendedName>
</protein>
<keyword evidence="3" id="KW-0949">S-adenosyl-L-methionine</keyword>
<name>A0AAV8H244_9POAL</name>
<keyword evidence="2" id="KW-0808">Transferase</keyword>
<dbReference type="AlphaFoldDB" id="A0AAV8H244"/>
<dbReference type="SUPFAM" id="SSF53335">
    <property type="entry name" value="S-adenosyl-L-methionine-dependent methyltransferases"/>
    <property type="match status" value="1"/>
</dbReference>
<evidence type="ECO:0000256" key="3">
    <source>
        <dbReference type="ARBA" id="ARBA00022691"/>
    </source>
</evidence>
<dbReference type="InterPro" id="IPR016461">
    <property type="entry name" value="COMT-like"/>
</dbReference>
<proteinExistence type="predicted"/>
<feature type="domain" description="O-methyltransferase C-terminal" evidence="4">
    <location>
        <begin position="2"/>
        <end position="162"/>
    </location>
</feature>
<evidence type="ECO:0000256" key="2">
    <source>
        <dbReference type="ARBA" id="ARBA00022679"/>
    </source>
</evidence>
<dbReference type="Gene3D" id="3.40.50.150">
    <property type="entry name" value="Vaccinia Virus protein VP39"/>
    <property type="match status" value="1"/>
</dbReference>
<dbReference type="GO" id="GO:0008171">
    <property type="term" value="F:O-methyltransferase activity"/>
    <property type="evidence" value="ECO:0007669"/>
    <property type="project" value="InterPro"/>
</dbReference>
<keyword evidence="1" id="KW-0489">Methyltransferase</keyword>
<evidence type="ECO:0000259" key="4">
    <source>
        <dbReference type="Pfam" id="PF00891"/>
    </source>
</evidence>